<feature type="transmembrane region" description="Helical" evidence="9">
    <location>
        <begin position="263"/>
        <end position="280"/>
    </location>
</feature>
<evidence type="ECO:0000256" key="8">
    <source>
        <dbReference type="SAM" id="MobiDB-lite"/>
    </source>
</evidence>
<feature type="transmembrane region" description="Helical" evidence="9">
    <location>
        <begin position="45"/>
        <end position="68"/>
    </location>
</feature>
<feature type="transmembrane region" description="Helical" evidence="9">
    <location>
        <begin position="389"/>
        <end position="412"/>
    </location>
</feature>
<evidence type="ECO:0000313" key="11">
    <source>
        <dbReference type="EMBL" id="GAA2088722.1"/>
    </source>
</evidence>
<dbReference type="Proteomes" id="UP001500016">
    <property type="component" value="Unassembled WGS sequence"/>
</dbReference>
<keyword evidence="5 9" id="KW-1133">Transmembrane helix</keyword>
<name>A0ABN2WE69_9ACTN</name>
<gene>
    <name evidence="11" type="ORF">GCM10009801_52570</name>
</gene>
<evidence type="ECO:0000256" key="9">
    <source>
        <dbReference type="SAM" id="Phobius"/>
    </source>
</evidence>
<feature type="transmembrane region" description="Helical" evidence="9">
    <location>
        <begin position="174"/>
        <end position="193"/>
    </location>
</feature>
<evidence type="ECO:0000256" key="2">
    <source>
        <dbReference type="ARBA" id="ARBA00022448"/>
    </source>
</evidence>
<feature type="transmembrane region" description="Helical" evidence="9">
    <location>
        <begin position="301"/>
        <end position="324"/>
    </location>
</feature>
<evidence type="ECO:0000256" key="7">
    <source>
        <dbReference type="ARBA" id="ARBA00023251"/>
    </source>
</evidence>
<dbReference type="SUPFAM" id="SSF103473">
    <property type="entry name" value="MFS general substrate transporter"/>
    <property type="match status" value="1"/>
</dbReference>
<evidence type="ECO:0000256" key="1">
    <source>
        <dbReference type="ARBA" id="ARBA00004651"/>
    </source>
</evidence>
<comment type="caution">
    <text evidence="11">The sequence shown here is derived from an EMBL/GenBank/DDBJ whole genome shotgun (WGS) entry which is preliminary data.</text>
</comment>
<dbReference type="RefSeq" id="WP_344531760.1">
    <property type="nucleotide sequence ID" value="NZ_BAAAPE010000013.1"/>
</dbReference>
<feature type="transmembrane region" description="Helical" evidence="9">
    <location>
        <begin position="330"/>
        <end position="353"/>
    </location>
</feature>
<keyword evidence="2" id="KW-0813">Transport</keyword>
<feature type="transmembrane region" description="Helical" evidence="9">
    <location>
        <begin position="199"/>
        <end position="221"/>
    </location>
</feature>
<dbReference type="EMBL" id="BAAAPE010000013">
    <property type="protein sequence ID" value="GAA2088722.1"/>
    <property type="molecule type" value="Genomic_DNA"/>
</dbReference>
<keyword evidence="6 9" id="KW-0472">Membrane</keyword>
<dbReference type="InterPro" id="IPR020846">
    <property type="entry name" value="MFS_dom"/>
</dbReference>
<evidence type="ECO:0000256" key="5">
    <source>
        <dbReference type="ARBA" id="ARBA00022989"/>
    </source>
</evidence>
<dbReference type="Gene3D" id="1.20.1720.10">
    <property type="entry name" value="Multidrug resistance protein D"/>
    <property type="match status" value="1"/>
</dbReference>
<feature type="transmembrane region" description="Helical" evidence="9">
    <location>
        <begin position="112"/>
        <end position="130"/>
    </location>
</feature>
<reference evidence="11 12" key="1">
    <citation type="journal article" date="2019" name="Int. J. Syst. Evol. Microbiol.">
        <title>The Global Catalogue of Microorganisms (GCM) 10K type strain sequencing project: providing services to taxonomists for standard genome sequencing and annotation.</title>
        <authorList>
            <consortium name="The Broad Institute Genomics Platform"/>
            <consortium name="The Broad Institute Genome Sequencing Center for Infectious Disease"/>
            <person name="Wu L."/>
            <person name="Ma J."/>
        </authorList>
    </citation>
    <scope>NUCLEOTIDE SEQUENCE [LARGE SCALE GENOMIC DNA]</scope>
    <source>
        <strain evidence="11 12">JCM 15478</strain>
    </source>
</reference>
<evidence type="ECO:0000313" key="12">
    <source>
        <dbReference type="Proteomes" id="UP001500016"/>
    </source>
</evidence>
<dbReference type="CDD" id="cd17321">
    <property type="entry name" value="MFS_MMR_MDR_like"/>
    <property type="match status" value="1"/>
</dbReference>
<evidence type="ECO:0000256" key="6">
    <source>
        <dbReference type="ARBA" id="ARBA00023136"/>
    </source>
</evidence>
<feature type="transmembrane region" description="Helical" evidence="9">
    <location>
        <begin position="473"/>
        <end position="493"/>
    </location>
</feature>
<proteinExistence type="predicted"/>
<sequence>MPTKTAPRDPYDTETATAASPTPTEPAPESATEPAPARFTAREKLVLVVLCASQFLVALDFSVLNVALPVLGPDLGLGEAGLQWAVTAFALPTGSFLLLFGRLGDQLGRRRTFLTGLALFTAASVLAALAPNAPLFLAGRALQGLGAAALVPTGMALITTSFAEGPKRTKALSINGSLMALGFTVGMVVGGILTDTLGWRSTMGLLGVGGTAVLLVAPRMLAESRGERTRLDIPGALTVTGGLLGVVYALSTAAEEGFTRPDVLTALVLGLVLLGSFIRIEARSPEPLLPLWMLRRPTVAFGNLGGLATVSMMTAAVFLLTLYLQDTLGVSPLVSGLVFGVQGVASIAGGAVAPRIARRIGAPRTLALGLVGQGVLTATLLGIGVDSGLWLVVVGLSLASAMHLVAVVTYGVTATSGLADEDQGRATSLVTSAMQLGMALGIPLLSALSVSWSGMLRDGGTPAAEAALSGIKLGLGVDAVAVTAAGVLVFFALRRSNRSEAAPARS</sequence>
<feature type="compositionally biased region" description="Low complexity" evidence="8">
    <location>
        <begin position="13"/>
        <end position="35"/>
    </location>
</feature>
<dbReference type="PANTHER" id="PTHR42718:SF46">
    <property type="entry name" value="BLR6921 PROTEIN"/>
    <property type="match status" value="1"/>
</dbReference>
<dbReference type="PANTHER" id="PTHR42718">
    <property type="entry name" value="MAJOR FACILITATOR SUPERFAMILY MULTIDRUG TRANSPORTER MFSC"/>
    <property type="match status" value="1"/>
</dbReference>
<dbReference type="Gene3D" id="1.20.1250.20">
    <property type="entry name" value="MFS general substrate transporter like domains"/>
    <property type="match status" value="1"/>
</dbReference>
<feature type="transmembrane region" description="Helical" evidence="9">
    <location>
        <begin position="142"/>
        <end position="162"/>
    </location>
</feature>
<keyword evidence="4 9" id="KW-0812">Transmembrane</keyword>
<evidence type="ECO:0000256" key="4">
    <source>
        <dbReference type="ARBA" id="ARBA00022692"/>
    </source>
</evidence>
<dbReference type="InterPro" id="IPR011701">
    <property type="entry name" value="MFS"/>
</dbReference>
<evidence type="ECO:0000256" key="3">
    <source>
        <dbReference type="ARBA" id="ARBA00022475"/>
    </source>
</evidence>
<keyword evidence="7" id="KW-0046">Antibiotic resistance</keyword>
<accession>A0ABN2WE69</accession>
<keyword evidence="12" id="KW-1185">Reference proteome</keyword>
<organism evidence="11 12">
    <name type="scientific">Streptomyces albiaxialis</name>
    <dbReference type="NCBI Taxonomy" id="329523"/>
    <lineage>
        <taxon>Bacteria</taxon>
        <taxon>Bacillati</taxon>
        <taxon>Actinomycetota</taxon>
        <taxon>Actinomycetes</taxon>
        <taxon>Kitasatosporales</taxon>
        <taxon>Streptomycetaceae</taxon>
        <taxon>Streptomyces</taxon>
    </lineage>
</organism>
<protein>
    <submittedName>
        <fullName evidence="11">MFS transporter</fullName>
    </submittedName>
</protein>
<dbReference type="PROSITE" id="PS50850">
    <property type="entry name" value="MFS"/>
    <property type="match status" value="1"/>
</dbReference>
<feature type="domain" description="Major facilitator superfamily (MFS) profile" evidence="10">
    <location>
        <begin position="46"/>
        <end position="497"/>
    </location>
</feature>
<feature type="transmembrane region" description="Helical" evidence="9">
    <location>
        <begin position="233"/>
        <end position="251"/>
    </location>
</feature>
<evidence type="ECO:0000259" key="10">
    <source>
        <dbReference type="PROSITE" id="PS50850"/>
    </source>
</evidence>
<feature type="transmembrane region" description="Helical" evidence="9">
    <location>
        <begin position="365"/>
        <end position="383"/>
    </location>
</feature>
<dbReference type="Pfam" id="PF07690">
    <property type="entry name" value="MFS_1"/>
    <property type="match status" value="1"/>
</dbReference>
<dbReference type="InterPro" id="IPR036259">
    <property type="entry name" value="MFS_trans_sf"/>
</dbReference>
<feature type="region of interest" description="Disordered" evidence="8">
    <location>
        <begin position="1"/>
        <end position="35"/>
    </location>
</feature>
<comment type="subcellular location">
    <subcellularLocation>
        <location evidence="1">Cell membrane</location>
        <topology evidence="1">Multi-pass membrane protein</topology>
    </subcellularLocation>
</comment>
<feature type="transmembrane region" description="Helical" evidence="9">
    <location>
        <begin position="80"/>
        <end position="100"/>
    </location>
</feature>
<feature type="transmembrane region" description="Helical" evidence="9">
    <location>
        <begin position="433"/>
        <end position="453"/>
    </location>
</feature>
<keyword evidence="3" id="KW-1003">Cell membrane</keyword>
<feature type="compositionally biased region" description="Basic and acidic residues" evidence="8">
    <location>
        <begin position="1"/>
        <end position="11"/>
    </location>
</feature>